<reference evidence="2 3" key="1">
    <citation type="journal article" date="2024" name="bioRxiv">
        <title>Comparative genomics of Cryptococcus and Kwoniella reveals pathogenesis evolution and contrasting karyotype dynamics via intercentromeric recombination or chromosome fusion.</title>
        <authorList>
            <person name="Coelho M.A."/>
            <person name="David-Palma M."/>
            <person name="Shea T."/>
            <person name="Bowers K."/>
            <person name="McGinley-Smith S."/>
            <person name="Mohammad A.W."/>
            <person name="Gnirke A."/>
            <person name="Yurkov A.M."/>
            <person name="Nowrousian M."/>
            <person name="Sun S."/>
            <person name="Cuomo C.A."/>
            <person name="Heitman J."/>
        </authorList>
    </citation>
    <scope>NUCLEOTIDE SEQUENCE [LARGE SCALE GENOMIC DNA]</scope>
    <source>
        <strain evidence="2 3">CBS 13917</strain>
    </source>
</reference>
<organism evidence="2 3">
    <name type="scientific">Kwoniella newhampshirensis</name>
    <dbReference type="NCBI Taxonomy" id="1651941"/>
    <lineage>
        <taxon>Eukaryota</taxon>
        <taxon>Fungi</taxon>
        <taxon>Dikarya</taxon>
        <taxon>Basidiomycota</taxon>
        <taxon>Agaricomycotina</taxon>
        <taxon>Tremellomycetes</taxon>
        <taxon>Tremellales</taxon>
        <taxon>Cryptococcaceae</taxon>
        <taxon>Kwoniella</taxon>
    </lineage>
</organism>
<evidence type="ECO:0000256" key="1">
    <source>
        <dbReference type="SAM" id="MobiDB-lite"/>
    </source>
</evidence>
<name>A0AAW0Z6G0_9TREE</name>
<dbReference type="GeneID" id="92177620"/>
<evidence type="ECO:0000313" key="2">
    <source>
        <dbReference type="EMBL" id="KAK8869792.1"/>
    </source>
</evidence>
<dbReference type="AlphaFoldDB" id="A0AAW0Z6G0"/>
<gene>
    <name evidence="2" type="ORF">IAR55_000360</name>
</gene>
<evidence type="ECO:0000313" key="3">
    <source>
        <dbReference type="Proteomes" id="UP001388673"/>
    </source>
</evidence>
<comment type="caution">
    <text evidence="2">The sequence shown here is derived from an EMBL/GenBank/DDBJ whole genome shotgun (WGS) entry which is preliminary data.</text>
</comment>
<dbReference type="KEGG" id="kne:92177620"/>
<feature type="region of interest" description="Disordered" evidence="1">
    <location>
        <begin position="22"/>
        <end position="45"/>
    </location>
</feature>
<accession>A0AAW0Z6G0</accession>
<dbReference type="RefSeq" id="XP_066806038.1">
    <property type="nucleotide sequence ID" value="XM_066943496.1"/>
</dbReference>
<dbReference type="EMBL" id="JBCAWK010000001">
    <property type="protein sequence ID" value="KAK8869792.1"/>
    <property type="molecule type" value="Genomic_DNA"/>
</dbReference>
<protein>
    <submittedName>
        <fullName evidence="2">Uncharacterized protein</fullName>
    </submittedName>
</protein>
<proteinExistence type="predicted"/>
<keyword evidence="3" id="KW-1185">Reference proteome</keyword>
<sequence>MQVMSVHGHRALGVLAERGPYSGRFRRTSSSGSDTSPQNTSPLLAPADASDELVSIVRSRECAALVIPSEGKQVLAMALEDMVKSTQVREESGRDRGEERMPGLPAPAQTMLSPHCVLSIVDVFICLGKLYAAKLGEELSTSVVNLAWDVEPVADKETSEHWWAGKFAT</sequence>
<dbReference type="Proteomes" id="UP001388673">
    <property type="component" value="Unassembled WGS sequence"/>
</dbReference>